<dbReference type="PANTHER" id="PTHR23120">
    <property type="entry name" value="MAESTRO-RELATED HEAT DOMAIN-CONTAINING"/>
    <property type="match status" value="1"/>
</dbReference>
<dbReference type="Pfam" id="PF23210">
    <property type="entry name" value="HEAT_Maestro_2"/>
    <property type="match status" value="1"/>
</dbReference>
<dbReference type="Pfam" id="PF21047">
    <property type="entry name" value="HEAT_Maestro"/>
    <property type="match status" value="1"/>
</dbReference>
<feature type="domain" description="MROH2B-like HEAT-repeats" evidence="3">
    <location>
        <begin position="260"/>
        <end position="573"/>
    </location>
</feature>
<dbReference type="PANTHER" id="PTHR23120:SF6">
    <property type="entry name" value="MAESTRO HEAT-LIKE REPEAT FAMILY MEMBER 5"/>
    <property type="match status" value="1"/>
</dbReference>
<dbReference type="InterPro" id="IPR055406">
    <property type="entry name" value="HEAT_Maestro"/>
</dbReference>
<accession>G3VJL3</accession>
<protein>
    <submittedName>
        <fullName evidence="5">Uncharacterized protein</fullName>
    </submittedName>
</protein>
<dbReference type="InParanoid" id="G3VJL3"/>
<dbReference type="HOGENOM" id="CLU_003474_2_0_1"/>
<reference evidence="5" key="3">
    <citation type="submission" date="2025-09" db="UniProtKB">
        <authorList>
            <consortium name="Ensembl"/>
        </authorList>
    </citation>
    <scope>IDENTIFICATION</scope>
</reference>
<evidence type="ECO:0000313" key="5">
    <source>
        <dbReference type="Ensembl" id="ENSSHAP00000003368.1"/>
    </source>
</evidence>
<dbReference type="Pfam" id="PF23227">
    <property type="entry name" value="HEAT_MROH2B_C"/>
    <property type="match status" value="1"/>
</dbReference>
<proteinExistence type="predicted"/>
<evidence type="ECO:0000259" key="2">
    <source>
        <dbReference type="Pfam" id="PF21047"/>
    </source>
</evidence>
<reference evidence="5 6" key="1">
    <citation type="journal article" date="2011" name="Proc. Natl. Acad. Sci. U.S.A.">
        <title>Genetic diversity and population structure of the endangered marsupial Sarcophilus harrisii (Tasmanian devil).</title>
        <authorList>
            <person name="Miller W."/>
            <person name="Hayes V.M."/>
            <person name="Ratan A."/>
            <person name="Petersen D.C."/>
            <person name="Wittekindt N.E."/>
            <person name="Miller J."/>
            <person name="Walenz B."/>
            <person name="Knight J."/>
            <person name="Qi J."/>
            <person name="Zhao F."/>
            <person name="Wang Q."/>
            <person name="Bedoya-Reina O.C."/>
            <person name="Katiyar N."/>
            <person name="Tomsho L.P."/>
            <person name="Kasson L.M."/>
            <person name="Hardie R.A."/>
            <person name="Woodbridge P."/>
            <person name="Tindall E.A."/>
            <person name="Bertelsen M.F."/>
            <person name="Dixon D."/>
            <person name="Pyecroft S."/>
            <person name="Helgen K.M."/>
            <person name="Lesk A.M."/>
            <person name="Pringle T.H."/>
            <person name="Patterson N."/>
            <person name="Zhang Y."/>
            <person name="Kreiss A."/>
            <person name="Woods G.M."/>
            <person name="Jones M.E."/>
            <person name="Schuster S.C."/>
        </authorList>
    </citation>
    <scope>NUCLEOTIDE SEQUENCE [LARGE SCALE GENOMIC DNA]</scope>
</reference>
<dbReference type="InterPro" id="IPR011989">
    <property type="entry name" value="ARM-like"/>
</dbReference>
<reference evidence="5" key="2">
    <citation type="submission" date="2025-08" db="UniProtKB">
        <authorList>
            <consortium name="Ensembl"/>
        </authorList>
    </citation>
    <scope>IDENTIFICATION</scope>
</reference>
<organism evidence="5 6">
    <name type="scientific">Sarcophilus harrisii</name>
    <name type="common">Tasmanian devil</name>
    <name type="synonym">Sarcophilus laniarius</name>
    <dbReference type="NCBI Taxonomy" id="9305"/>
    <lineage>
        <taxon>Eukaryota</taxon>
        <taxon>Metazoa</taxon>
        <taxon>Chordata</taxon>
        <taxon>Craniata</taxon>
        <taxon>Vertebrata</taxon>
        <taxon>Euteleostomi</taxon>
        <taxon>Mammalia</taxon>
        <taxon>Metatheria</taxon>
        <taxon>Dasyuromorphia</taxon>
        <taxon>Dasyuridae</taxon>
        <taxon>Sarcophilus</taxon>
    </lineage>
</organism>
<dbReference type="Ensembl" id="ENSSHAT00000003404.2">
    <property type="protein sequence ID" value="ENSSHAP00000003368.1"/>
    <property type="gene ID" value="ENSSHAG00000002960.2"/>
</dbReference>
<dbReference type="SUPFAM" id="SSF48371">
    <property type="entry name" value="ARM repeat"/>
    <property type="match status" value="2"/>
</dbReference>
<dbReference type="OMA" id="FRRIAWE"/>
<evidence type="ECO:0000313" key="6">
    <source>
        <dbReference type="Proteomes" id="UP000007648"/>
    </source>
</evidence>
<dbReference type="InterPro" id="IPR048465">
    <property type="entry name" value="Maestro-like_HEAT"/>
</dbReference>
<dbReference type="eggNOG" id="KOG2032">
    <property type="taxonomic scope" value="Eukaryota"/>
</dbReference>
<feature type="domain" description="Maestro-like HEAT-repeats" evidence="2">
    <location>
        <begin position="599"/>
        <end position="824"/>
    </location>
</feature>
<dbReference type="GO" id="GO:0005737">
    <property type="term" value="C:cytoplasm"/>
    <property type="evidence" value="ECO:0007669"/>
    <property type="project" value="TreeGrafter"/>
</dbReference>
<dbReference type="InterPro" id="IPR045206">
    <property type="entry name" value="Maestro_heat-like_prot"/>
</dbReference>
<evidence type="ECO:0000256" key="1">
    <source>
        <dbReference type="ARBA" id="ARBA00022737"/>
    </source>
</evidence>
<name>G3VJL3_SARHA</name>
<sequence length="1288" mass="148818">MPQRSSVSYLRHPSLQNFDTATDQEVESPLFRQTDLSTGSRTVSSLSQYWAHKVFSYYHEKPKKTVRGASKSSGSTTPRFRHYWTIFFRKTYQSRIEPERVNVGIFTEETRNTAICFKILKSLGMKRHHQARISILNLCEMAQNHQATVLTTIQQYFQDNEEQLEARHKFRILQVLHSIITSSPLLSEHWIQIFTSLALQHMFQVTELEEVYQNAASDLLVALWMHSSTYVMPKLVSMFWTGEFPHRSVLYAMGRIITNDSTPVTIEYDTWESQLFQIGEMSAPSLTKKTWKEELNREINKYEGCYPGYSSEKTCLYIYYGVVLRACDNSRIVKEHLNTLLGTSHQHALQREGMAITIGLVATQHLTVTCSVLEEFSRTTILEKTPISRTDQQNLEDIHWKWASSTVLLCYGHIAARTKENILTLADSLASRMVCYFQCSHWDGPVKNSFLTATKMLVAAINNHKEVNNFEFFQKSQLVICLMKLIDKESWDILCTSDRQEAMLAIASLSKLKPPLRLKEKSKLLQICFRSVFTLPVLESLKKHTCLMVNPPDIQVLFSQSMQALDQVLQGFLSENPDPGEVLYILEQMVVWMDSKHPHERQRAITSITMFLKFVMEQFSLKVKLTRIGHLVGMLGMLCGDSDENTRQQALEAMLHLYTILLRQKGLYSEAVKKRKICYFCLSKRSCVPHVNFLSSSVHIVKVFGDHFELSELQDFVMTLVEGLHCNMFSRAQTTAEMLHKSCESYWNKLEEVTEIGKKTYLQLCLIQTVSAKRTALWAISPLVQHHTQELVFAFLEFSLSMNRNVVELWKSVGSNPETCPKVLHLLLQKLEHRPTLDELTYLKGNYSESLAAMNTLYEMIFVSEYQNALKMAFPHFFFAMVTQIHYIFELNLHDENCIYLNKDFTTFHTSPNCTSVEAVKSLFSKNGFWQEFAFLELQDVWAQLSTPRSFFQGVSMLSRAMVEYSCPYIPGILLYSVSMFQNNEERQRVVAMIFFTEFLRSPLTSKLLSKKMILAYLQKGIKDSNLVVRVVSLHCFSNIIHTYEKNCLLLSRLPILLNALYDPSEKTILASLYAVSSILYQLGKQSIDPFSLDLALTLRPFFDDERETVRGSAIYVFGSLVSNMEGRASPMLQDQVCRSLIPLLFHLMDQEEDVVMKAKFAFFRCASFLNWDEPEKLFRRIAWEEGLQALHSIWKCFMENMFSKVDLFLSQALGYIHSKQWTMRTAAALYIGHTINMLPYAVSRILDEQGLIFLFEVFAELEEDEEKFIRHVAESHFTSLQKIVRLV</sequence>
<dbReference type="InterPro" id="IPR016024">
    <property type="entry name" value="ARM-type_fold"/>
</dbReference>
<dbReference type="InterPro" id="IPR055408">
    <property type="entry name" value="HEAT_MROH2B-like"/>
</dbReference>
<keyword evidence="6" id="KW-1185">Reference proteome</keyword>
<evidence type="ECO:0000259" key="4">
    <source>
        <dbReference type="Pfam" id="PF23227"/>
    </source>
</evidence>
<gene>
    <name evidence="5" type="primary">LOC100919634</name>
</gene>
<dbReference type="Proteomes" id="UP000007648">
    <property type="component" value="Unassembled WGS sequence"/>
</dbReference>
<keyword evidence="1" id="KW-0677">Repeat</keyword>
<feature type="domain" description="Maestro/Maestro-like HEAT-repeats" evidence="4">
    <location>
        <begin position="1015"/>
        <end position="1281"/>
    </location>
</feature>
<dbReference type="Gene3D" id="1.25.10.10">
    <property type="entry name" value="Leucine-rich Repeat Variant"/>
    <property type="match status" value="1"/>
</dbReference>
<dbReference type="GeneTree" id="ENSGT00940000162865"/>
<evidence type="ECO:0000259" key="3">
    <source>
        <dbReference type="Pfam" id="PF23210"/>
    </source>
</evidence>